<feature type="non-terminal residue" evidence="1">
    <location>
        <position position="1"/>
    </location>
</feature>
<protein>
    <submittedName>
        <fullName evidence="1">Uncharacterized protein</fullName>
    </submittedName>
</protein>
<name>A0A820NPZ0_9BILA</name>
<comment type="caution">
    <text evidence="1">The sequence shown here is derived from an EMBL/GenBank/DDBJ whole genome shotgun (WGS) entry which is preliminary data.</text>
</comment>
<dbReference type="EMBL" id="CAJOBB010023047">
    <property type="protein sequence ID" value="CAF4389918.1"/>
    <property type="molecule type" value="Genomic_DNA"/>
</dbReference>
<evidence type="ECO:0000313" key="2">
    <source>
        <dbReference type="Proteomes" id="UP000663868"/>
    </source>
</evidence>
<organism evidence="1 2">
    <name type="scientific">Adineta steineri</name>
    <dbReference type="NCBI Taxonomy" id="433720"/>
    <lineage>
        <taxon>Eukaryota</taxon>
        <taxon>Metazoa</taxon>
        <taxon>Spiralia</taxon>
        <taxon>Gnathifera</taxon>
        <taxon>Rotifera</taxon>
        <taxon>Eurotatoria</taxon>
        <taxon>Bdelloidea</taxon>
        <taxon>Adinetida</taxon>
        <taxon>Adinetidae</taxon>
        <taxon>Adineta</taxon>
    </lineage>
</organism>
<reference evidence="1" key="1">
    <citation type="submission" date="2021-02" db="EMBL/GenBank/DDBJ databases">
        <authorList>
            <person name="Nowell W R."/>
        </authorList>
    </citation>
    <scope>NUCLEOTIDE SEQUENCE</scope>
</reference>
<dbReference type="Proteomes" id="UP000663868">
    <property type="component" value="Unassembled WGS sequence"/>
</dbReference>
<feature type="non-terminal residue" evidence="1">
    <location>
        <position position="125"/>
    </location>
</feature>
<accession>A0A820NPZ0</accession>
<dbReference type="AlphaFoldDB" id="A0A820NPZ0"/>
<evidence type="ECO:0000313" key="1">
    <source>
        <dbReference type="EMBL" id="CAF4389918.1"/>
    </source>
</evidence>
<proteinExistence type="predicted"/>
<sequence>IQQKITNDQSSQQRLVLTPSIPQLDESFNSNRTVAPVNNNINNTSNSCSQPTLDDGGNCLLLNGPVEPKTLRTLLKGLNSSSFSGVDNLIDTINRFEHTTTSVEQNDNLVIKSIRTTKASPAKKL</sequence>
<gene>
    <name evidence="1" type="ORF">KXQ929_LOCUS50399</name>
</gene>